<dbReference type="Pfam" id="PF00075">
    <property type="entry name" value="RNase_H"/>
    <property type="match status" value="1"/>
</dbReference>
<evidence type="ECO:0000259" key="1">
    <source>
        <dbReference type="PROSITE" id="PS50879"/>
    </source>
</evidence>
<organism evidence="2 3">
    <name type="scientific">Actinomadura madurae</name>
    <dbReference type="NCBI Taxonomy" id="1993"/>
    <lineage>
        <taxon>Bacteria</taxon>
        <taxon>Bacillati</taxon>
        <taxon>Actinomycetota</taxon>
        <taxon>Actinomycetes</taxon>
        <taxon>Streptosporangiales</taxon>
        <taxon>Thermomonosporaceae</taxon>
        <taxon>Actinomadura</taxon>
    </lineage>
</organism>
<dbReference type="Proteomes" id="UP000183413">
    <property type="component" value="Unassembled WGS sequence"/>
</dbReference>
<dbReference type="GO" id="GO:0003676">
    <property type="term" value="F:nucleic acid binding"/>
    <property type="evidence" value="ECO:0007669"/>
    <property type="project" value="InterPro"/>
</dbReference>
<dbReference type="GO" id="GO:0004523">
    <property type="term" value="F:RNA-DNA hybrid ribonuclease activity"/>
    <property type="evidence" value="ECO:0007669"/>
    <property type="project" value="InterPro"/>
</dbReference>
<accession>A0A1I5AK49</accession>
<evidence type="ECO:0000313" key="2">
    <source>
        <dbReference type="EMBL" id="SFN62762.1"/>
    </source>
</evidence>
<dbReference type="AlphaFoldDB" id="A0A1I5AK49"/>
<feature type="domain" description="RNase H type-1" evidence="1">
    <location>
        <begin position="112"/>
        <end position="258"/>
    </location>
</feature>
<dbReference type="EMBL" id="FOVH01000002">
    <property type="protein sequence ID" value="SFN62762.1"/>
    <property type="molecule type" value="Genomic_DNA"/>
</dbReference>
<evidence type="ECO:0000313" key="3">
    <source>
        <dbReference type="Proteomes" id="UP000183413"/>
    </source>
</evidence>
<dbReference type="InParanoid" id="A0A1I5AK49"/>
<dbReference type="SUPFAM" id="SSF53098">
    <property type="entry name" value="Ribonuclease H-like"/>
    <property type="match status" value="1"/>
</dbReference>
<dbReference type="InterPro" id="IPR012337">
    <property type="entry name" value="RNaseH-like_sf"/>
</dbReference>
<sequence>MAMHVPTMALHEFDDARDAMPPNGLGPRIQRLRACATRAGMCACCGVARRLLRLCFAAVRHGDAAIAEMLLTEAEHYIDTGAHHPNCPQVPRPAARGVRTPVQGRVSGWDGYPGALVAATDASWKRGTCGLGYVVSDGRWGMRGWTFGPQDPTGPRKVLVSELRAVALLLDRVGDGPELTLLVDSLSALRLLRAWRRGETARMPDGYDLRPRRSGPPALVRLAKGVAGRPGLRLEHVRGHSGHPRNETADSLASIARRRVTENFDSRSRAEGLVEAFLRAWHDSDRGDIAA</sequence>
<reference evidence="2 3" key="1">
    <citation type="submission" date="2016-10" db="EMBL/GenBank/DDBJ databases">
        <authorList>
            <person name="de Groot N.N."/>
        </authorList>
    </citation>
    <scope>NUCLEOTIDE SEQUENCE [LARGE SCALE GENOMIC DNA]</scope>
    <source>
        <strain evidence="2 3">DSM 43067</strain>
    </source>
</reference>
<dbReference type="STRING" id="1993.SAMN04489713_102627"/>
<proteinExistence type="predicted"/>
<dbReference type="RefSeq" id="WP_075020480.1">
    <property type="nucleotide sequence ID" value="NZ_FOVH01000002.1"/>
</dbReference>
<dbReference type="InterPro" id="IPR002156">
    <property type="entry name" value="RNaseH_domain"/>
</dbReference>
<dbReference type="Gene3D" id="3.30.420.10">
    <property type="entry name" value="Ribonuclease H-like superfamily/Ribonuclease H"/>
    <property type="match status" value="1"/>
</dbReference>
<dbReference type="PROSITE" id="PS50879">
    <property type="entry name" value="RNASE_H_1"/>
    <property type="match status" value="1"/>
</dbReference>
<protein>
    <submittedName>
        <fullName evidence="2">RNase H</fullName>
    </submittedName>
</protein>
<dbReference type="eggNOG" id="COG0328">
    <property type="taxonomic scope" value="Bacteria"/>
</dbReference>
<dbReference type="InterPro" id="IPR036397">
    <property type="entry name" value="RNaseH_sf"/>
</dbReference>
<gene>
    <name evidence="2" type="ORF">SAMN04489713_102627</name>
</gene>
<name>A0A1I5AK49_9ACTN</name>
<keyword evidence="3" id="KW-1185">Reference proteome</keyword>